<keyword evidence="6" id="KW-0547">Nucleotide-binding</keyword>
<dbReference type="CDD" id="cd00822">
    <property type="entry name" value="TopoII_Trans_DNA_gyrase"/>
    <property type="match status" value="1"/>
</dbReference>
<evidence type="ECO:0000256" key="3">
    <source>
        <dbReference type="ARBA" id="ARBA00010708"/>
    </source>
</evidence>
<dbReference type="Pfam" id="PF01751">
    <property type="entry name" value="Toprim"/>
    <property type="match status" value="1"/>
</dbReference>
<dbReference type="InterPro" id="IPR013506">
    <property type="entry name" value="Topo_IIA_bsu_dom2"/>
</dbReference>
<evidence type="ECO:0000256" key="7">
    <source>
        <dbReference type="ARBA" id="ARBA00022840"/>
    </source>
</evidence>
<dbReference type="FunFam" id="3.30.230.10:FF:000005">
    <property type="entry name" value="DNA gyrase subunit B"/>
    <property type="match status" value="1"/>
</dbReference>
<dbReference type="AlphaFoldDB" id="A0A1F7I7U1"/>
<dbReference type="Pfam" id="PF02518">
    <property type="entry name" value="HATPase_c"/>
    <property type="match status" value="1"/>
</dbReference>
<protein>
    <recommendedName>
        <fullName evidence="4">DNA topoisomerase (ATP-hydrolyzing)</fullName>
        <ecNumber evidence="4">5.6.2.2</ecNumber>
    </recommendedName>
</protein>
<proteinExistence type="inferred from homology"/>
<dbReference type="GO" id="GO:0006265">
    <property type="term" value="P:DNA topological change"/>
    <property type="evidence" value="ECO:0007669"/>
    <property type="project" value="InterPro"/>
</dbReference>
<dbReference type="InterPro" id="IPR001241">
    <property type="entry name" value="Topo_IIA"/>
</dbReference>
<dbReference type="SUPFAM" id="SSF56719">
    <property type="entry name" value="Type II DNA topoisomerase"/>
    <property type="match status" value="1"/>
</dbReference>
<comment type="catalytic activity">
    <reaction evidence="1">
        <text>ATP-dependent breakage, passage and rejoining of double-stranded DNA.</text>
        <dbReference type="EC" id="5.6.2.2"/>
    </reaction>
</comment>
<dbReference type="Proteomes" id="UP000179270">
    <property type="component" value="Unassembled WGS sequence"/>
</dbReference>
<dbReference type="EMBL" id="MGAF01000050">
    <property type="protein sequence ID" value="OGK39424.1"/>
    <property type="molecule type" value="Genomic_DNA"/>
</dbReference>
<feature type="domain" description="Toprim" evidence="12">
    <location>
        <begin position="427"/>
        <end position="541"/>
    </location>
</feature>
<dbReference type="FunFam" id="3.40.50.670:FF:000002">
    <property type="entry name" value="DNA gyrase subunit B"/>
    <property type="match status" value="1"/>
</dbReference>
<dbReference type="Pfam" id="PF00986">
    <property type="entry name" value="DNA_gyraseB_C"/>
    <property type="match status" value="1"/>
</dbReference>
<evidence type="ECO:0000256" key="10">
    <source>
        <dbReference type="ARBA" id="ARBA00023125"/>
    </source>
</evidence>
<keyword evidence="11 13" id="KW-0413">Isomerase</keyword>
<evidence type="ECO:0000256" key="6">
    <source>
        <dbReference type="ARBA" id="ARBA00022741"/>
    </source>
</evidence>
<dbReference type="Gene3D" id="3.30.230.10">
    <property type="match status" value="1"/>
</dbReference>
<dbReference type="GO" id="GO:0003918">
    <property type="term" value="F:DNA topoisomerase type II (double strand cut, ATP-hydrolyzing) activity"/>
    <property type="evidence" value="ECO:0007669"/>
    <property type="project" value="UniProtKB-EC"/>
</dbReference>
<dbReference type="NCBIfam" id="NF004189">
    <property type="entry name" value="PRK05644.1"/>
    <property type="match status" value="1"/>
</dbReference>
<evidence type="ECO:0000256" key="2">
    <source>
        <dbReference type="ARBA" id="ARBA00001946"/>
    </source>
</evidence>
<dbReference type="EC" id="5.6.2.2" evidence="4"/>
<dbReference type="InterPro" id="IPR014721">
    <property type="entry name" value="Ribsml_uS5_D2-typ_fold_subgr"/>
</dbReference>
<dbReference type="PRINTS" id="PR00418">
    <property type="entry name" value="TPI2FAMILY"/>
</dbReference>
<dbReference type="InterPro" id="IPR002288">
    <property type="entry name" value="DNA_gyrase_B_C"/>
</dbReference>
<dbReference type="InterPro" id="IPR013759">
    <property type="entry name" value="Topo_IIA_B_C"/>
</dbReference>
<evidence type="ECO:0000259" key="12">
    <source>
        <dbReference type="PROSITE" id="PS50880"/>
    </source>
</evidence>
<dbReference type="Gene3D" id="3.40.50.670">
    <property type="match status" value="1"/>
</dbReference>
<dbReference type="SUPFAM" id="SSF54211">
    <property type="entry name" value="Ribosomal protein S5 domain 2-like"/>
    <property type="match status" value="1"/>
</dbReference>
<keyword evidence="7" id="KW-0067">ATP-binding</keyword>
<dbReference type="PANTHER" id="PTHR45866:SF1">
    <property type="entry name" value="DNA GYRASE SUBUNIT B, MITOCHONDRIAL"/>
    <property type="match status" value="1"/>
</dbReference>
<dbReference type="Pfam" id="PF00204">
    <property type="entry name" value="DNA_gyraseB"/>
    <property type="match status" value="1"/>
</dbReference>
<keyword evidence="9" id="KW-0799">Topoisomerase</keyword>
<dbReference type="PANTHER" id="PTHR45866">
    <property type="entry name" value="DNA GYRASE/TOPOISOMERASE SUBUNIT B"/>
    <property type="match status" value="1"/>
</dbReference>
<dbReference type="PROSITE" id="PS00177">
    <property type="entry name" value="TOPOISOMERASE_II"/>
    <property type="match status" value="1"/>
</dbReference>
<keyword evidence="10" id="KW-0238">DNA-binding</keyword>
<dbReference type="InterPro" id="IPR013760">
    <property type="entry name" value="Topo_IIA-like_dom_sf"/>
</dbReference>
<name>A0A1F7I7U1_9BACT</name>
<keyword evidence="8" id="KW-0460">Magnesium</keyword>
<dbReference type="Gene3D" id="3.30.565.10">
    <property type="entry name" value="Histidine kinase-like ATPase, C-terminal domain"/>
    <property type="match status" value="1"/>
</dbReference>
<dbReference type="GO" id="GO:0046872">
    <property type="term" value="F:metal ion binding"/>
    <property type="evidence" value="ECO:0007669"/>
    <property type="project" value="UniProtKB-KW"/>
</dbReference>
<evidence type="ECO:0000256" key="1">
    <source>
        <dbReference type="ARBA" id="ARBA00000185"/>
    </source>
</evidence>
<accession>A0A1F7I7U1</accession>
<dbReference type="InterPro" id="IPR018522">
    <property type="entry name" value="TopoIIA_CS"/>
</dbReference>
<dbReference type="PRINTS" id="PR01159">
    <property type="entry name" value="DNAGYRASEB"/>
</dbReference>
<dbReference type="SUPFAM" id="SSF55874">
    <property type="entry name" value="ATPase domain of HSP90 chaperone/DNA topoisomerase II/histidine kinase"/>
    <property type="match status" value="1"/>
</dbReference>
<evidence type="ECO:0000313" key="13">
    <source>
        <dbReference type="EMBL" id="OGK39424.1"/>
    </source>
</evidence>
<comment type="similarity">
    <text evidence="3">Belongs to the type II topoisomerase GyrB family.</text>
</comment>
<evidence type="ECO:0000256" key="11">
    <source>
        <dbReference type="ARBA" id="ARBA00023235"/>
    </source>
</evidence>
<dbReference type="GO" id="GO:0003677">
    <property type="term" value="F:DNA binding"/>
    <property type="evidence" value="ECO:0007669"/>
    <property type="project" value="UniProtKB-KW"/>
</dbReference>
<dbReference type="CDD" id="cd16928">
    <property type="entry name" value="HATPase_GyrB-like"/>
    <property type="match status" value="1"/>
</dbReference>
<dbReference type="InterPro" id="IPR000565">
    <property type="entry name" value="Topo_IIA_B"/>
</dbReference>
<dbReference type="InterPro" id="IPR006171">
    <property type="entry name" value="TOPRIM_dom"/>
</dbReference>
<dbReference type="PROSITE" id="PS50880">
    <property type="entry name" value="TOPRIM"/>
    <property type="match status" value="1"/>
</dbReference>
<organism evidence="13 14">
    <name type="scientific">Candidatus Roizmanbacteria bacterium RIFCSPLOWO2_01_FULL_35_13</name>
    <dbReference type="NCBI Taxonomy" id="1802055"/>
    <lineage>
        <taxon>Bacteria</taxon>
        <taxon>Candidatus Roizmaniibacteriota</taxon>
    </lineage>
</organism>
<dbReference type="GO" id="GO:0005524">
    <property type="term" value="F:ATP binding"/>
    <property type="evidence" value="ECO:0007669"/>
    <property type="project" value="UniProtKB-KW"/>
</dbReference>
<dbReference type="SMART" id="SM00433">
    <property type="entry name" value="TOP2c"/>
    <property type="match status" value="1"/>
</dbReference>
<sequence length="644" mass="72059">MTADKQKGYGAESIVVLEGLEPVRRRPAMYIGTTSQYGVNHCLNEIVDNAIDEALAGFCKNIHVTIEENGYFTVFDDGRGIPVDKVPKYKTSALEIVMTKLHAGGKFQVGAYKVSGGLHGVGASVVNALSTHFIVEVRQSGQLYRQEYKQGNPLYPVKKVDKSIIGYNFKKGTAVSFLPDKEIFKETTEILFSTLKKQVKERAYLIKDISFKIFNNKSKEKLAYYFDGGIISLIRDINRGKKTLHTPIYIHKQIEDKEIEVAIQYNDSINEYVYSFVNVINTHEGGTHLTGFRSALTKSINNYAKKILSEKDAGDPLTGDDVKEGLATIVYVKMPATNLQFEGQTKTKLGNSEVQTVVQQAVSEYLDVYFEENPKVGREILAKIFLAQKARLAAKAAKEAVLRKGMLEGATLPGKLADCSEKDPAKSELFLVEGNSAGGTAKQGRDRKFQAILPLRGKVLNTERAYLDKVLAFKELKDLVIALGMGIGENIDYKKLRYHKIAIMTDADVDGEHIRTLLLTFFFRHLPDIIAKGHLYIAQPPLFKIQSGKKIQYAFSDSERDGIIKKLVEEKTSTPGIQRYKGLGEMNAEQLWETTMNPDNRILKKIMIEDAQEADYVFTMLMGDEVPPRKKFIVTHAKLANLDV</sequence>
<comment type="caution">
    <text evidence="13">The sequence shown here is derived from an EMBL/GenBank/DDBJ whole genome shotgun (WGS) entry which is preliminary data.</text>
</comment>
<dbReference type="InterPro" id="IPR003594">
    <property type="entry name" value="HATPase_dom"/>
</dbReference>
<reference evidence="13 14" key="1">
    <citation type="journal article" date="2016" name="Nat. Commun.">
        <title>Thousands of microbial genomes shed light on interconnected biogeochemical processes in an aquifer system.</title>
        <authorList>
            <person name="Anantharaman K."/>
            <person name="Brown C.T."/>
            <person name="Hug L.A."/>
            <person name="Sharon I."/>
            <person name="Castelle C.J."/>
            <person name="Probst A.J."/>
            <person name="Thomas B.C."/>
            <person name="Singh A."/>
            <person name="Wilkins M.J."/>
            <person name="Karaoz U."/>
            <person name="Brodie E.L."/>
            <person name="Williams K.H."/>
            <person name="Hubbard S.S."/>
            <person name="Banfield J.F."/>
        </authorList>
    </citation>
    <scope>NUCLEOTIDE SEQUENCE [LARGE SCALE GENOMIC DNA]</scope>
</reference>
<evidence type="ECO:0000256" key="8">
    <source>
        <dbReference type="ARBA" id="ARBA00022842"/>
    </source>
</evidence>
<dbReference type="STRING" id="1802055.A3A74_04840"/>
<gene>
    <name evidence="13" type="ORF">A3A74_04840</name>
</gene>
<evidence type="ECO:0000256" key="9">
    <source>
        <dbReference type="ARBA" id="ARBA00023029"/>
    </source>
</evidence>
<evidence type="ECO:0000313" key="14">
    <source>
        <dbReference type="Proteomes" id="UP000179270"/>
    </source>
</evidence>
<dbReference type="SMART" id="SM00387">
    <property type="entry name" value="HATPase_c"/>
    <property type="match status" value="1"/>
</dbReference>
<evidence type="ECO:0000256" key="5">
    <source>
        <dbReference type="ARBA" id="ARBA00022723"/>
    </source>
</evidence>
<dbReference type="InterPro" id="IPR020568">
    <property type="entry name" value="Ribosomal_Su5_D2-typ_SF"/>
</dbReference>
<dbReference type="InterPro" id="IPR036890">
    <property type="entry name" value="HATPase_C_sf"/>
</dbReference>
<keyword evidence="5" id="KW-0479">Metal-binding</keyword>
<comment type="cofactor">
    <cofactor evidence="2">
        <name>Mg(2+)</name>
        <dbReference type="ChEBI" id="CHEBI:18420"/>
    </cofactor>
</comment>
<evidence type="ECO:0000256" key="4">
    <source>
        <dbReference type="ARBA" id="ARBA00012895"/>
    </source>
</evidence>